<name>A0AB39W958_9FLAO</name>
<sequence length="131" mass="14528">MKTKTIIVNGKKFNLKAVAAGMVQKPKTVHKPSANLVRLKNIIAKMLAKKPIPKATAIAPIVKAPAKAPERSNLFRRYLATMAVDAKELTAITQGNLKELSDDELKLLKIKIDNAIKVRIYDKTSKVEQNR</sequence>
<dbReference type="EMBL" id="CP165626">
    <property type="protein sequence ID" value="XDU97184.1"/>
    <property type="molecule type" value="Genomic_DNA"/>
</dbReference>
<evidence type="ECO:0000313" key="1">
    <source>
        <dbReference type="EMBL" id="XDU97184.1"/>
    </source>
</evidence>
<gene>
    <name evidence="1" type="ORF">AB3G39_08310</name>
</gene>
<dbReference type="AlphaFoldDB" id="A0AB39W958"/>
<organism evidence="1">
    <name type="scientific">Flavobacterium sp. WC2416</name>
    <dbReference type="NCBI Taxonomy" id="3234141"/>
    <lineage>
        <taxon>Bacteria</taxon>
        <taxon>Pseudomonadati</taxon>
        <taxon>Bacteroidota</taxon>
        <taxon>Flavobacteriia</taxon>
        <taxon>Flavobacteriales</taxon>
        <taxon>Flavobacteriaceae</taxon>
        <taxon>Flavobacterium</taxon>
    </lineage>
</organism>
<accession>A0AB39W958</accession>
<dbReference type="RefSeq" id="WP_369769246.1">
    <property type="nucleotide sequence ID" value="NZ_CP165626.1"/>
</dbReference>
<reference evidence="1" key="1">
    <citation type="submission" date="2024-07" db="EMBL/GenBank/DDBJ databases">
        <authorList>
            <person name="Biller S.J."/>
        </authorList>
    </citation>
    <scope>NUCLEOTIDE SEQUENCE</scope>
    <source>
        <strain evidence="1">WC2416</strain>
    </source>
</reference>
<proteinExistence type="predicted"/>
<protein>
    <submittedName>
        <fullName evidence="1">Uncharacterized protein</fullName>
    </submittedName>
</protein>